<proteinExistence type="predicted"/>
<name>A0A7M1QVR0_9ACTO</name>
<dbReference type="GO" id="GO:0006355">
    <property type="term" value="P:regulation of DNA-templated transcription"/>
    <property type="evidence" value="ECO:0007669"/>
    <property type="project" value="InterPro"/>
</dbReference>
<dbReference type="SMART" id="SM00421">
    <property type="entry name" value="HTH_LUXR"/>
    <property type="match status" value="1"/>
</dbReference>
<protein>
    <submittedName>
        <fullName evidence="1">Response regulator transcription factor</fullName>
    </submittedName>
</protein>
<reference evidence="1 2" key="1">
    <citation type="submission" date="2020-10" db="EMBL/GenBank/DDBJ databases">
        <title>Trueperella pecoris sp. nov. isolated from bovine and porcine specimens.</title>
        <authorList>
            <person name="Schoenecker L."/>
            <person name="Schnydrig P."/>
            <person name="Brodard I."/>
            <person name="Thomann A."/>
            <person name="Hemphill A."/>
            <person name="Rodriguez-Campos S."/>
            <person name="Perreten V."/>
            <person name="Jores J."/>
            <person name="Kittl S."/>
        </authorList>
    </citation>
    <scope>NUCLEOTIDE SEQUENCE [LARGE SCALE GENOMIC DNA]</scope>
    <source>
        <strain evidence="1 2">15A0121</strain>
    </source>
</reference>
<dbReference type="InterPro" id="IPR021586">
    <property type="entry name" value="Tscrpt_reg_TrmB_C"/>
</dbReference>
<dbReference type="RefSeq" id="WP_197551348.1">
    <property type="nucleotide sequence ID" value="NZ_CP063213.1"/>
</dbReference>
<dbReference type="PANTHER" id="PTHR34293">
    <property type="entry name" value="HTH-TYPE TRANSCRIPTIONAL REGULATOR TRMBL2"/>
    <property type="match status" value="1"/>
</dbReference>
<dbReference type="Pfam" id="PF11495">
    <property type="entry name" value="Regulator_TrmB"/>
    <property type="match status" value="1"/>
</dbReference>
<dbReference type="SUPFAM" id="SSF46894">
    <property type="entry name" value="C-terminal effector domain of the bipartite response regulators"/>
    <property type="match status" value="1"/>
</dbReference>
<dbReference type="InterPro" id="IPR051797">
    <property type="entry name" value="TrmB-like"/>
</dbReference>
<gene>
    <name evidence="1" type="ORF">INS88_01320</name>
</gene>
<dbReference type="PANTHER" id="PTHR34293:SF1">
    <property type="entry name" value="HTH-TYPE TRANSCRIPTIONAL REGULATOR TRMBL2"/>
    <property type="match status" value="1"/>
</dbReference>
<dbReference type="AlphaFoldDB" id="A0A7M1QVR0"/>
<dbReference type="EMBL" id="CP063213">
    <property type="protein sequence ID" value="QOR45901.1"/>
    <property type="molecule type" value="Genomic_DNA"/>
</dbReference>
<dbReference type="Gene3D" id="1.10.10.10">
    <property type="entry name" value="Winged helix-like DNA-binding domain superfamily/Winged helix DNA-binding domain"/>
    <property type="match status" value="1"/>
</dbReference>
<organism evidence="1 2">
    <name type="scientific">Trueperella pecoris</name>
    <dbReference type="NCBI Taxonomy" id="2733571"/>
    <lineage>
        <taxon>Bacteria</taxon>
        <taxon>Bacillati</taxon>
        <taxon>Actinomycetota</taxon>
        <taxon>Actinomycetes</taxon>
        <taxon>Actinomycetales</taxon>
        <taxon>Actinomycetaceae</taxon>
        <taxon>Trueperella</taxon>
    </lineage>
</organism>
<dbReference type="InterPro" id="IPR036388">
    <property type="entry name" value="WH-like_DNA-bd_sf"/>
</dbReference>
<accession>A0A8A5U5X7</accession>
<dbReference type="InterPro" id="IPR000792">
    <property type="entry name" value="Tscrpt_reg_LuxR_C"/>
</dbReference>
<dbReference type="InterPro" id="IPR016032">
    <property type="entry name" value="Sig_transdc_resp-reg_C-effctor"/>
</dbReference>
<evidence type="ECO:0000313" key="2">
    <source>
        <dbReference type="Proteomes" id="UP000595053"/>
    </source>
</evidence>
<accession>A0A7M1QVR0</accession>
<keyword evidence="2" id="KW-1185">Reference proteome</keyword>
<dbReference type="Proteomes" id="UP000595053">
    <property type="component" value="Chromosome"/>
</dbReference>
<sequence length="299" mass="33887">MPQRRILKEIGITQEAEDAYFLGLRTDIRPTDPAVVDELVRAGLLQQTTFGTQLLPASTAMRQLLQQREESVTRTRGLLADLLSIENLTYKGFRFTADVDEIRQWYGLVTMQATNILRIFDRPPYLDPHTLSPTMEPLVDKQVTIHTIYRRQEFASEAFLQVVRDSVAHGEVARVAEGLPFRLIVADESEALIMWTTENEPNAFLIANQKVISLLIHLFNDLWKRAFEFRSPTSTTDKIAPELHDILVLLALGLPDAAIAKRLGLSERTIGRRIKHLADTLGVESRFQIGMQAVRFGLI</sequence>
<dbReference type="GO" id="GO:0003677">
    <property type="term" value="F:DNA binding"/>
    <property type="evidence" value="ECO:0007669"/>
    <property type="project" value="InterPro"/>
</dbReference>
<evidence type="ECO:0000313" key="1">
    <source>
        <dbReference type="EMBL" id="QOR45901.1"/>
    </source>
</evidence>